<dbReference type="PANTHER" id="PTHR24421">
    <property type="entry name" value="NITRATE/NITRITE SENSOR PROTEIN NARX-RELATED"/>
    <property type="match status" value="1"/>
</dbReference>
<organism evidence="11 12">
    <name type="scientific">Brevibacterium otitidis</name>
    <dbReference type="NCBI Taxonomy" id="53364"/>
    <lineage>
        <taxon>Bacteria</taxon>
        <taxon>Bacillati</taxon>
        <taxon>Actinomycetota</taxon>
        <taxon>Actinomycetes</taxon>
        <taxon>Micrococcales</taxon>
        <taxon>Brevibacteriaceae</taxon>
        <taxon>Brevibacterium</taxon>
    </lineage>
</organism>
<evidence type="ECO:0000256" key="2">
    <source>
        <dbReference type="ARBA" id="ARBA00012438"/>
    </source>
</evidence>
<reference evidence="11 12" key="1">
    <citation type="submission" date="2024-09" db="EMBL/GenBank/DDBJ databases">
        <authorList>
            <person name="Sun Q."/>
            <person name="Mori K."/>
        </authorList>
    </citation>
    <scope>NUCLEOTIDE SEQUENCE [LARGE SCALE GENOMIC DNA]</scope>
    <source>
        <strain evidence="11 12">JCM 11683</strain>
    </source>
</reference>
<evidence type="ECO:0000256" key="9">
    <source>
        <dbReference type="SAM" id="Phobius"/>
    </source>
</evidence>
<comment type="caution">
    <text evidence="11">The sequence shown here is derived from an EMBL/GenBank/DDBJ whole genome shotgun (WGS) entry which is preliminary data.</text>
</comment>
<dbReference type="InterPro" id="IPR050482">
    <property type="entry name" value="Sensor_HK_TwoCompSys"/>
</dbReference>
<keyword evidence="4" id="KW-0808">Transferase</keyword>
<feature type="domain" description="Signal transduction histidine kinase subgroup 3 dimerisation and phosphoacceptor" evidence="10">
    <location>
        <begin position="176"/>
        <end position="241"/>
    </location>
</feature>
<dbReference type="EMBL" id="JBHMAU010000047">
    <property type="protein sequence ID" value="MFB9776197.1"/>
    <property type="molecule type" value="Genomic_DNA"/>
</dbReference>
<dbReference type="Proteomes" id="UP001589707">
    <property type="component" value="Unassembled WGS sequence"/>
</dbReference>
<feature type="transmembrane region" description="Helical" evidence="9">
    <location>
        <begin position="68"/>
        <end position="95"/>
    </location>
</feature>
<dbReference type="PANTHER" id="PTHR24421:SF10">
    <property type="entry name" value="NITRATE_NITRITE SENSOR PROTEIN NARQ"/>
    <property type="match status" value="1"/>
</dbReference>
<proteinExistence type="predicted"/>
<comment type="catalytic activity">
    <reaction evidence="1">
        <text>ATP + protein L-histidine = ADP + protein N-phospho-L-histidine.</text>
        <dbReference type="EC" id="2.7.13.3"/>
    </reaction>
</comment>
<keyword evidence="8" id="KW-0902">Two-component regulatory system</keyword>
<evidence type="ECO:0000256" key="3">
    <source>
        <dbReference type="ARBA" id="ARBA00022553"/>
    </source>
</evidence>
<evidence type="ECO:0000256" key="5">
    <source>
        <dbReference type="ARBA" id="ARBA00022741"/>
    </source>
</evidence>
<dbReference type="CDD" id="cd16917">
    <property type="entry name" value="HATPase_UhpB-NarQ-NarX-like"/>
    <property type="match status" value="1"/>
</dbReference>
<protein>
    <recommendedName>
        <fullName evidence="2">histidine kinase</fullName>
        <ecNumber evidence="2">2.7.13.3</ecNumber>
    </recommendedName>
</protein>
<accession>A0ABV5X2L0</accession>
<dbReference type="Pfam" id="PF07730">
    <property type="entry name" value="HisKA_3"/>
    <property type="match status" value="1"/>
</dbReference>
<keyword evidence="12" id="KW-1185">Reference proteome</keyword>
<evidence type="ECO:0000256" key="1">
    <source>
        <dbReference type="ARBA" id="ARBA00000085"/>
    </source>
</evidence>
<keyword evidence="5" id="KW-0547">Nucleotide-binding</keyword>
<dbReference type="Gene3D" id="1.20.5.1930">
    <property type="match status" value="1"/>
</dbReference>
<feature type="transmembrane region" description="Helical" evidence="9">
    <location>
        <begin position="107"/>
        <end position="128"/>
    </location>
</feature>
<gene>
    <name evidence="11" type="ORF">ACFFN1_07240</name>
</gene>
<feature type="transmembrane region" description="Helical" evidence="9">
    <location>
        <begin position="45"/>
        <end position="62"/>
    </location>
</feature>
<keyword evidence="9" id="KW-1133">Transmembrane helix</keyword>
<keyword evidence="3" id="KW-0597">Phosphoprotein</keyword>
<evidence type="ECO:0000256" key="6">
    <source>
        <dbReference type="ARBA" id="ARBA00022777"/>
    </source>
</evidence>
<name>A0ABV5X2L0_9MICO</name>
<sequence length="363" mass="38324">MLRFLSRAAVIIIGAVLGGLLFVLDFGIRLETEPVPSDAELGRTAVIYVLCGVAAIILAIGALHRGWVALVCGAGVIVLGGFSPLGAPLALWVLFSMCARSPWRWPATAAGSMAAAAVITLLFMPAGSDTAERVVAVAGFVVITVTAVFTGVVRRLKRESRAREVEEARSRARSAERLRIARDVHDTLSHRLSIIAMHAGALECQAAKDPAAAAAVAGTVREAAREAGADLRAVLTTLREEPAGTEPQLNFDRLGPIDWQTPLTADQVQAGPALAAHTVYRVLQEGLTNARKHAPGHDATATVRQAGDRLLVQVENRLGPGWESADPGYGLIGLDERLRLIGGTLEAGRAAGSFILRAEVPWT</sequence>
<keyword evidence="9" id="KW-0472">Membrane</keyword>
<dbReference type="InterPro" id="IPR011712">
    <property type="entry name" value="Sig_transdc_His_kin_sub3_dim/P"/>
</dbReference>
<evidence type="ECO:0000313" key="11">
    <source>
        <dbReference type="EMBL" id="MFB9776197.1"/>
    </source>
</evidence>
<keyword evidence="6 11" id="KW-0418">Kinase</keyword>
<dbReference type="Gene3D" id="3.30.565.10">
    <property type="entry name" value="Histidine kinase-like ATPase, C-terminal domain"/>
    <property type="match status" value="1"/>
</dbReference>
<dbReference type="EC" id="2.7.13.3" evidence="2"/>
<evidence type="ECO:0000256" key="8">
    <source>
        <dbReference type="ARBA" id="ARBA00023012"/>
    </source>
</evidence>
<dbReference type="SUPFAM" id="SSF55874">
    <property type="entry name" value="ATPase domain of HSP90 chaperone/DNA topoisomerase II/histidine kinase"/>
    <property type="match status" value="1"/>
</dbReference>
<feature type="transmembrane region" description="Helical" evidence="9">
    <location>
        <begin position="134"/>
        <end position="153"/>
    </location>
</feature>
<evidence type="ECO:0000256" key="4">
    <source>
        <dbReference type="ARBA" id="ARBA00022679"/>
    </source>
</evidence>
<dbReference type="RefSeq" id="WP_376839995.1">
    <property type="nucleotide sequence ID" value="NZ_JBHMAU010000047.1"/>
</dbReference>
<evidence type="ECO:0000256" key="7">
    <source>
        <dbReference type="ARBA" id="ARBA00022840"/>
    </source>
</evidence>
<dbReference type="GO" id="GO:0016301">
    <property type="term" value="F:kinase activity"/>
    <property type="evidence" value="ECO:0007669"/>
    <property type="project" value="UniProtKB-KW"/>
</dbReference>
<evidence type="ECO:0000259" key="10">
    <source>
        <dbReference type="Pfam" id="PF07730"/>
    </source>
</evidence>
<evidence type="ECO:0000313" key="12">
    <source>
        <dbReference type="Proteomes" id="UP001589707"/>
    </source>
</evidence>
<keyword evidence="9" id="KW-0812">Transmembrane</keyword>
<keyword evidence="7" id="KW-0067">ATP-binding</keyword>
<feature type="transmembrane region" description="Helical" evidence="9">
    <location>
        <begin position="6"/>
        <end position="24"/>
    </location>
</feature>
<dbReference type="InterPro" id="IPR036890">
    <property type="entry name" value="HATPase_C_sf"/>
</dbReference>